<reference evidence="2 3" key="1">
    <citation type="journal article" date="2014" name="Science">
        <title>Plant genetics. Early allopolyploid evolution in the post-Neolithic Brassica napus oilseed genome.</title>
        <authorList>
            <person name="Chalhoub B."/>
            <person name="Denoeud F."/>
            <person name="Liu S."/>
            <person name="Parkin I.A."/>
            <person name="Tang H."/>
            <person name="Wang X."/>
            <person name="Chiquet J."/>
            <person name="Belcram H."/>
            <person name="Tong C."/>
            <person name="Samans B."/>
            <person name="Correa M."/>
            <person name="Da Silva C."/>
            <person name="Just J."/>
            <person name="Falentin C."/>
            <person name="Koh C.S."/>
            <person name="Le Clainche I."/>
            <person name="Bernard M."/>
            <person name="Bento P."/>
            <person name="Noel B."/>
            <person name="Labadie K."/>
            <person name="Alberti A."/>
            <person name="Charles M."/>
            <person name="Arnaud D."/>
            <person name="Guo H."/>
            <person name="Daviaud C."/>
            <person name="Alamery S."/>
            <person name="Jabbari K."/>
            <person name="Zhao M."/>
            <person name="Edger P.P."/>
            <person name="Chelaifa H."/>
            <person name="Tack D."/>
            <person name="Lassalle G."/>
            <person name="Mestiri I."/>
            <person name="Schnel N."/>
            <person name="Le Paslier M.C."/>
            <person name="Fan G."/>
            <person name="Renault V."/>
            <person name="Bayer P.E."/>
            <person name="Golicz A.A."/>
            <person name="Manoli S."/>
            <person name="Lee T.H."/>
            <person name="Thi V.H."/>
            <person name="Chalabi S."/>
            <person name="Hu Q."/>
            <person name="Fan C."/>
            <person name="Tollenaere R."/>
            <person name="Lu Y."/>
            <person name="Battail C."/>
            <person name="Shen J."/>
            <person name="Sidebottom C.H."/>
            <person name="Wang X."/>
            <person name="Canaguier A."/>
            <person name="Chauveau A."/>
            <person name="Berard A."/>
            <person name="Deniot G."/>
            <person name="Guan M."/>
            <person name="Liu Z."/>
            <person name="Sun F."/>
            <person name="Lim Y.P."/>
            <person name="Lyons E."/>
            <person name="Town C.D."/>
            <person name="Bancroft I."/>
            <person name="Wang X."/>
            <person name="Meng J."/>
            <person name="Ma J."/>
            <person name="Pires J.C."/>
            <person name="King G.J."/>
            <person name="Brunel D."/>
            <person name="Delourme R."/>
            <person name="Renard M."/>
            <person name="Aury J.M."/>
            <person name="Adams K.L."/>
            <person name="Batley J."/>
            <person name="Snowdon R.J."/>
            <person name="Tost J."/>
            <person name="Edwards D."/>
            <person name="Zhou Y."/>
            <person name="Hua W."/>
            <person name="Sharpe A.G."/>
            <person name="Paterson A.H."/>
            <person name="Guan C."/>
            <person name="Wincker P."/>
        </authorList>
    </citation>
    <scope>NUCLEOTIDE SEQUENCE [LARGE SCALE GENOMIC DNA]</scope>
    <source>
        <strain evidence="3">cv. Darmor-bzh</strain>
    </source>
</reference>
<accession>A0A078GI67</accession>
<reference evidence="1" key="3">
    <citation type="submission" date="2021-01" db="EMBL/GenBank/DDBJ databases">
        <authorList>
            <consortium name="Genoscope - CEA"/>
            <person name="William W."/>
        </authorList>
    </citation>
    <scope>NUCLEOTIDE SEQUENCE</scope>
</reference>
<keyword evidence="3" id="KW-1185">Reference proteome</keyword>
<dbReference type="Proteomes" id="UP000028999">
    <property type="component" value="Unassembled WGS sequence"/>
</dbReference>
<dbReference type="EMBL" id="LK032185">
    <property type="protein sequence ID" value="CDY26145.1"/>
    <property type="molecule type" value="Genomic_DNA"/>
</dbReference>
<name>A0A078GI67_BRANA</name>
<gene>
    <name evidence="2" type="primary">BnaC06g10510D</name>
    <name evidence="1" type="ORF">DARMORV10_C06P15620.1</name>
    <name evidence="2" type="ORF">GSBRNA2T00034797001</name>
</gene>
<reference evidence="2" key="2">
    <citation type="submission" date="2014-06" db="EMBL/GenBank/DDBJ databases">
        <authorList>
            <person name="Genoscope - CEA"/>
        </authorList>
    </citation>
    <scope>NUCLEOTIDE SEQUENCE</scope>
</reference>
<dbReference type="PaxDb" id="3708-A0A078GI67"/>
<dbReference type="Gramene" id="CDY26145">
    <property type="protein sequence ID" value="CDY26145"/>
    <property type="gene ID" value="GSBRNA2T00034797001"/>
</dbReference>
<evidence type="ECO:0000313" key="2">
    <source>
        <dbReference type="EMBL" id="CDY26145.1"/>
    </source>
</evidence>
<evidence type="ECO:0000313" key="1">
    <source>
        <dbReference type="EMBL" id="CAF2057243.1"/>
    </source>
</evidence>
<proteinExistence type="predicted"/>
<protein>
    <submittedName>
        <fullName evidence="1">(rape) hypothetical protein</fullName>
    </submittedName>
    <submittedName>
        <fullName evidence="2">BnaC06g10510D protein</fullName>
    </submittedName>
</protein>
<dbReference type="Proteomes" id="UP001295469">
    <property type="component" value="Chromosome C06"/>
</dbReference>
<sequence length="67" mass="7604">MQHGHVGRTVKMDRSALEMLETGPSKNGGTRVGFSRLELVMCPPMWIAYGRSKPNFIYKDILSHLKE</sequence>
<evidence type="ECO:0000313" key="3">
    <source>
        <dbReference type="Proteomes" id="UP000028999"/>
    </source>
</evidence>
<dbReference type="AlphaFoldDB" id="A0A078GI67"/>
<organism evidence="2 3">
    <name type="scientific">Brassica napus</name>
    <name type="common">Rape</name>
    <dbReference type="NCBI Taxonomy" id="3708"/>
    <lineage>
        <taxon>Eukaryota</taxon>
        <taxon>Viridiplantae</taxon>
        <taxon>Streptophyta</taxon>
        <taxon>Embryophyta</taxon>
        <taxon>Tracheophyta</taxon>
        <taxon>Spermatophyta</taxon>
        <taxon>Magnoliopsida</taxon>
        <taxon>eudicotyledons</taxon>
        <taxon>Gunneridae</taxon>
        <taxon>Pentapetalae</taxon>
        <taxon>rosids</taxon>
        <taxon>malvids</taxon>
        <taxon>Brassicales</taxon>
        <taxon>Brassicaceae</taxon>
        <taxon>Brassiceae</taxon>
        <taxon>Brassica</taxon>
    </lineage>
</organism>
<dbReference type="EMBL" id="HG994370">
    <property type="protein sequence ID" value="CAF2057243.1"/>
    <property type="molecule type" value="Genomic_DNA"/>
</dbReference>